<accession>A0A5A7N7T6</accession>
<comment type="subcellular location">
    <subcellularLocation>
        <location evidence="12">Cytoplasm</location>
    </subcellularLocation>
</comment>
<organism evidence="14 15">
    <name type="scientific">Iodidimonas nitroreducens</name>
    <dbReference type="NCBI Taxonomy" id="1236968"/>
    <lineage>
        <taxon>Bacteria</taxon>
        <taxon>Pseudomonadati</taxon>
        <taxon>Pseudomonadota</taxon>
        <taxon>Alphaproteobacteria</taxon>
        <taxon>Iodidimonadales</taxon>
        <taxon>Iodidimonadaceae</taxon>
        <taxon>Iodidimonas</taxon>
    </lineage>
</organism>
<dbReference type="EMBL" id="BKCN01000002">
    <property type="protein sequence ID" value="GER03139.1"/>
    <property type="molecule type" value="Genomic_DNA"/>
</dbReference>
<keyword evidence="6 12" id="KW-0547">Nucleotide-binding</keyword>
<feature type="binding site" evidence="12">
    <location>
        <position position="274"/>
    </location>
    <ligand>
        <name>K(+)</name>
        <dbReference type="ChEBI" id="CHEBI:29103"/>
    </ligand>
</feature>
<comment type="catalytic activity">
    <reaction evidence="12">
        <text>D-ribose + ATP = D-ribose 5-phosphate + ADP + H(+)</text>
        <dbReference type="Rhea" id="RHEA:13697"/>
        <dbReference type="ChEBI" id="CHEBI:15378"/>
        <dbReference type="ChEBI" id="CHEBI:30616"/>
        <dbReference type="ChEBI" id="CHEBI:47013"/>
        <dbReference type="ChEBI" id="CHEBI:78346"/>
        <dbReference type="ChEBI" id="CHEBI:456216"/>
        <dbReference type="EC" id="2.7.1.15"/>
    </reaction>
</comment>
<dbReference type="HAMAP" id="MF_01987">
    <property type="entry name" value="Ribokinase"/>
    <property type="match status" value="1"/>
</dbReference>
<feature type="binding site" evidence="12">
    <location>
        <position position="279"/>
    </location>
    <ligand>
        <name>K(+)</name>
        <dbReference type="ChEBI" id="CHEBI:29103"/>
    </ligand>
</feature>
<protein>
    <recommendedName>
        <fullName evidence="3 12">Ribokinase</fullName>
        <shortName evidence="12">RK</shortName>
        <ecNumber evidence="2 12">2.7.1.15</ecNumber>
    </recommendedName>
</protein>
<feature type="domain" description="Carbohydrate kinase PfkB" evidence="13">
    <location>
        <begin position="16"/>
        <end position="285"/>
    </location>
</feature>
<feature type="active site" description="Proton acceptor" evidence="12">
    <location>
        <position position="244"/>
    </location>
</feature>
<feature type="binding site" evidence="12">
    <location>
        <position position="190"/>
    </location>
    <ligand>
        <name>ATP</name>
        <dbReference type="ChEBI" id="CHEBI:30616"/>
    </ligand>
</feature>
<feature type="binding site" evidence="12">
    <location>
        <position position="277"/>
    </location>
    <ligand>
        <name>K(+)</name>
        <dbReference type="ChEBI" id="CHEBI:29103"/>
    </ligand>
</feature>
<comment type="activity regulation">
    <text evidence="12">Activated by a monovalent cation that binds near, but not in, the active site. The most likely occupant of the site in vivo is potassium. Ion binding induces a conformational change that may alter substrate affinity.</text>
</comment>
<comment type="pathway">
    <text evidence="12">Carbohydrate metabolism; D-ribose degradation; D-ribose 5-phosphate from beta-D-ribopyranose: step 2/2.</text>
</comment>
<comment type="caution">
    <text evidence="12">Lacks conserved residue(s) required for the propagation of feature annotation.</text>
</comment>
<evidence type="ECO:0000256" key="7">
    <source>
        <dbReference type="ARBA" id="ARBA00022777"/>
    </source>
</evidence>
<dbReference type="GO" id="GO:0046872">
    <property type="term" value="F:metal ion binding"/>
    <property type="evidence" value="ECO:0007669"/>
    <property type="project" value="UniProtKB-KW"/>
</dbReference>
<proteinExistence type="inferred from homology"/>
<feature type="binding site" evidence="12">
    <location>
        <position position="240"/>
    </location>
    <ligand>
        <name>K(+)</name>
        <dbReference type="ChEBI" id="CHEBI:29103"/>
    </ligand>
</feature>
<dbReference type="InterPro" id="IPR011611">
    <property type="entry name" value="PfkB_dom"/>
</dbReference>
<keyword evidence="10 12" id="KW-0630">Potassium</keyword>
<evidence type="ECO:0000313" key="14">
    <source>
        <dbReference type="EMBL" id="GER03139.1"/>
    </source>
</evidence>
<keyword evidence="9 12" id="KW-0460">Magnesium</keyword>
<gene>
    <name evidence="12 14" type="primary">rbsK</name>
    <name evidence="14" type="ORF">JCM17846_08210</name>
</gene>
<dbReference type="InterPro" id="IPR011877">
    <property type="entry name" value="Ribokinase"/>
</dbReference>
<evidence type="ECO:0000256" key="2">
    <source>
        <dbReference type="ARBA" id="ARBA00012035"/>
    </source>
</evidence>
<comment type="similarity">
    <text evidence="1">Belongs to the carbohydrate kinase pfkB family.</text>
</comment>
<dbReference type="InterPro" id="IPR002173">
    <property type="entry name" value="Carboh/pur_kinase_PfkB_CS"/>
</dbReference>
<dbReference type="EC" id="2.7.1.15" evidence="2 12"/>
<comment type="cofactor">
    <cofactor evidence="12">
        <name>Mg(2+)</name>
        <dbReference type="ChEBI" id="CHEBI:18420"/>
    </cofactor>
    <text evidence="12">Requires a divalent cation, most likely magnesium in vivo, as an electrophilic catalyst to aid phosphoryl group transfer. It is the chelate of the metal and the nucleotide that is the actual substrate.</text>
</comment>
<feature type="binding site" evidence="12">
    <location>
        <begin position="25"/>
        <end position="27"/>
    </location>
    <ligand>
        <name>substrate</name>
    </ligand>
</feature>
<name>A0A5A7N7T6_9PROT</name>
<keyword evidence="4 12" id="KW-0808">Transferase</keyword>
<keyword evidence="15" id="KW-1185">Reference proteome</keyword>
<dbReference type="UniPathway" id="UPA00916">
    <property type="reaction ID" value="UER00889"/>
</dbReference>
<dbReference type="PROSITE" id="PS00584">
    <property type="entry name" value="PFKB_KINASES_2"/>
    <property type="match status" value="1"/>
</dbReference>
<dbReference type="GO" id="GO:0019303">
    <property type="term" value="P:D-ribose catabolic process"/>
    <property type="evidence" value="ECO:0007669"/>
    <property type="project" value="UniProtKB-UniRule"/>
</dbReference>
<evidence type="ECO:0000256" key="10">
    <source>
        <dbReference type="ARBA" id="ARBA00022958"/>
    </source>
</evidence>
<feature type="binding site" evidence="12">
    <location>
        <begin position="243"/>
        <end position="244"/>
    </location>
    <ligand>
        <name>ATP</name>
        <dbReference type="ChEBI" id="CHEBI:30616"/>
    </ligand>
</feature>
<evidence type="ECO:0000256" key="11">
    <source>
        <dbReference type="ARBA" id="ARBA00023277"/>
    </source>
</evidence>
<dbReference type="AlphaFoldDB" id="A0A5A7N7T6"/>
<dbReference type="GO" id="GO:0005829">
    <property type="term" value="C:cytosol"/>
    <property type="evidence" value="ECO:0007669"/>
    <property type="project" value="TreeGrafter"/>
</dbReference>
<evidence type="ECO:0000256" key="5">
    <source>
        <dbReference type="ARBA" id="ARBA00022723"/>
    </source>
</evidence>
<comment type="function">
    <text evidence="12">Catalyzes the phosphorylation of ribose at O-5 in a reaction requiring ATP and magnesium. The resulting D-ribose-5-phosphate can then be used either for sythesis of nucleotides, histidine, and tryptophan, or as a component of the pentose phosphate pathway.</text>
</comment>
<sequence>MAEHKGSVGGIFLSKKRLVVLGSVNLDIVAHAPHLPRPGETVSGAALSRYPGGKGANQALAAKRLGADVSLCARTGQDADADAALALLKADGVDLSQCLALPNAQTGVALIIVDEKGENQITVASGANHSFQADPLHLPPHDALLCQLEVPIEVIRQASTKASGLFCLNAAPVKPVPPDILSRTDLLIVNESEAEALEENLRDYHGILAITLGARGAILQRDGAILARAAPPSVEAIDTVGAGDAFCAALVIAFLEGKGYQEAVEFACRVGAFATTRKGAQPAMPYRADLDSLFNLQ</sequence>
<keyword evidence="12" id="KW-0963">Cytoplasm</keyword>
<reference evidence="14 15" key="1">
    <citation type="submission" date="2019-09" db="EMBL/GenBank/DDBJ databases">
        <title>NBRP : Genome information of microbial organism related human and environment.</title>
        <authorList>
            <person name="Hattori M."/>
            <person name="Oshima K."/>
            <person name="Inaba H."/>
            <person name="Suda W."/>
            <person name="Sakamoto M."/>
            <person name="Iino T."/>
            <person name="Kitahara M."/>
            <person name="Oshida Y."/>
            <person name="Iida T."/>
            <person name="Kudo T."/>
            <person name="Itoh T."/>
            <person name="Ohkuma M."/>
        </authorList>
    </citation>
    <scope>NUCLEOTIDE SEQUENCE [LARGE SCALE GENOMIC DNA]</scope>
    <source>
        <strain evidence="14 15">Q-1</strain>
    </source>
</reference>
<comment type="caution">
    <text evidence="14">The sequence shown here is derived from an EMBL/GenBank/DDBJ whole genome shotgun (WGS) entry which is preliminary data.</text>
</comment>
<evidence type="ECO:0000256" key="8">
    <source>
        <dbReference type="ARBA" id="ARBA00022840"/>
    </source>
</evidence>
<feature type="binding site" evidence="12">
    <location>
        <begin position="53"/>
        <end position="57"/>
    </location>
    <ligand>
        <name>substrate</name>
    </ligand>
</feature>
<dbReference type="GO" id="GO:0005524">
    <property type="term" value="F:ATP binding"/>
    <property type="evidence" value="ECO:0007669"/>
    <property type="project" value="UniProtKB-UniRule"/>
</dbReference>
<comment type="similarity">
    <text evidence="12">Belongs to the carbohydrate kinase PfkB family. Ribokinase subfamily.</text>
</comment>
<dbReference type="PANTHER" id="PTHR10584:SF166">
    <property type="entry name" value="RIBOKINASE"/>
    <property type="match status" value="1"/>
</dbReference>
<dbReference type="Pfam" id="PF00294">
    <property type="entry name" value="PfkB"/>
    <property type="match status" value="1"/>
</dbReference>
<keyword evidence="7 12" id="KW-0418">Kinase</keyword>
<evidence type="ECO:0000313" key="15">
    <source>
        <dbReference type="Proteomes" id="UP000324996"/>
    </source>
</evidence>
<feature type="binding site" evidence="12">
    <location>
        <position position="244"/>
    </location>
    <ligand>
        <name>substrate</name>
    </ligand>
</feature>
<dbReference type="InterPro" id="IPR002139">
    <property type="entry name" value="Ribo/fructo_kinase"/>
</dbReference>
<dbReference type="PRINTS" id="PR00990">
    <property type="entry name" value="RIBOKINASE"/>
</dbReference>
<evidence type="ECO:0000259" key="13">
    <source>
        <dbReference type="Pfam" id="PF00294"/>
    </source>
</evidence>
<evidence type="ECO:0000256" key="9">
    <source>
        <dbReference type="ARBA" id="ARBA00022842"/>
    </source>
</evidence>
<evidence type="ECO:0000256" key="4">
    <source>
        <dbReference type="ARBA" id="ARBA00022679"/>
    </source>
</evidence>
<feature type="binding site" evidence="12">
    <location>
        <position position="238"/>
    </location>
    <ligand>
        <name>K(+)</name>
        <dbReference type="ChEBI" id="CHEBI:29103"/>
    </ligand>
</feature>
<keyword evidence="5 12" id="KW-0479">Metal-binding</keyword>
<dbReference type="GO" id="GO:0004747">
    <property type="term" value="F:ribokinase activity"/>
    <property type="evidence" value="ECO:0007669"/>
    <property type="project" value="UniProtKB-UniRule"/>
</dbReference>
<evidence type="ECO:0000256" key="6">
    <source>
        <dbReference type="ARBA" id="ARBA00022741"/>
    </source>
</evidence>
<dbReference type="SUPFAM" id="SSF53613">
    <property type="entry name" value="Ribokinase-like"/>
    <property type="match status" value="1"/>
</dbReference>
<dbReference type="RefSeq" id="WP_042084650.1">
    <property type="nucleotide sequence ID" value="NZ_BKCN01000002.1"/>
</dbReference>
<keyword evidence="8 12" id="KW-0067">ATP-binding</keyword>
<feature type="binding site" evidence="12">
    <location>
        <begin position="211"/>
        <end position="216"/>
    </location>
    <ligand>
        <name>ATP</name>
        <dbReference type="ChEBI" id="CHEBI:30616"/>
    </ligand>
</feature>
<dbReference type="PANTHER" id="PTHR10584">
    <property type="entry name" value="SUGAR KINASE"/>
    <property type="match status" value="1"/>
</dbReference>
<dbReference type="Proteomes" id="UP000324996">
    <property type="component" value="Unassembled WGS sequence"/>
</dbReference>
<evidence type="ECO:0000256" key="3">
    <source>
        <dbReference type="ARBA" id="ARBA00016943"/>
    </source>
</evidence>
<dbReference type="Gene3D" id="3.40.1190.20">
    <property type="match status" value="1"/>
</dbReference>
<dbReference type="InterPro" id="IPR029056">
    <property type="entry name" value="Ribokinase-like"/>
</dbReference>
<feature type="binding site" evidence="12">
    <location>
        <position position="149"/>
    </location>
    <ligand>
        <name>substrate</name>
    </ligand>
</feature>
<evidence type="ECO:0000256" key="12">
    <source>
        <dbReference type="HAMAP-Rule" id="MF_01987"/>
    </source>
</evidence>
<evidence type="ECO:0000256" key="1">
    <source>
        <dbReference type="ARBA" id="ARBA00005380"/>
    </source>
</evidence>
<keyword evidence="11 12" id="KW-0119">Carbohydrate metabolism</keyword>
<dbReference type="CDD" id="cd01174">
    <property type="entry name" value="ribokinase"/>
    <property type="match status" value="1"/>
</dbReference>
<comment type="subunit">
    <text evidence="12">Homodimer.</text>
</comment>